<evidence type="ECO:0000256" key="2">
    <source>
        <dbReference type="ARBA" id="ARBA00023125"/>
    </source>
</evidence>
<dbReference type="Pfam" id="PF13404">
    <property type="entry name" value="HTH_AsnC-type"/>
    <property type="match status" value="1"/>
</dbReference>
<comment type="caution">
    <text evidence="5">The sequence shown here is derived from an EMBL/GenBank/DDBJ whole genome shotgun (WGS) entry which is preliminary data.</text>
</comment>
<protein>
    <submittedName>
        <fullName evidence="5">DNA-binding Lrp family transcriptional regulator</fullName>
    </submittedName>
</protein>
<dbReference type="AlphaFoldDB" id="A0A7W7VER9"/>
<proteinExistence type="predicted"/>
<gene>
    <name evidence="5" type="ORF">FHR82_003784</name>
</gene>
<dbReference type="InterPro" id="IPR036390">
    <property type="entry name" value="WH_DNA-bd_sf"/>
</dbReference>
<dbReference type="GO" id="GO:0005829">
    <property type="term" value="C:cytosol"/>
    <property type="evidence" value="ECO:0007669"/>
    <property type="project" value="TreeGrafter"/>
</dbReference>
<dbReference type="InterPro" id="IPR019887">
    <property type="entry name" value="Tscrpt_reg_AsnC/Lrp_C"/>
</dbReference>
<dbReference type="InterPro" id="IPR019888">
    <property type="entry name" value="Tscrpt_reg_AsnC-like"/>
</dbReference>
<dbReference type="InterPro" id="IPR036388">
    <property type="entry name" value="WH-like_DNA-bd_sf"/>
</dbReference>
<dbReference type="PANTHER" id="PTHR30154">
    <property type="entry name" value="LEUCINE-RESPONSIVE REGULATORY PROTEIN"/>
    <property type="match status" value="1"/>
</dbReference>
<dbReference type="SUPFAM" id="SSF54909">
    <property type="entry name" value="Dimeric alpha+beta barrel"/>
    <property type="match status" value="1"/>
</dbReference>
<organism evidence="5 6">
    <name type="scientific">Actinophytocola algeriensis</name>
    <dbReference type="NCBI Taxonomy" id="1768010"/>
    <lineage>
        <taxon>Bacteria</taxon>
        <taxon>Bacillati</taxon>
        <taxon>Actinomycetota</taxon>
        <taxon>Actinomycetes</taxon>
        <taxon>Pseudonocardiales</taxon>
        <taxon>Pseudonocardiaceae</taxon>
    </lineage>
</organism>
<dbReference type="Gene3D" id="1.10.10.10">
    <property type="entry name" value="Winged helix-like DNA-binding domain superfamily/Winged helix DNA-binding domain"/>
    <property type="match status" value="1"/>
</dbReference>
<dbReference type="PANTHER" id="PTHR30154:SF53">
    <property type="entry name" value="HTH-TYPE TRANSCRIPTIONAL REGULATOR LRPC"/>
    <property type="match status" value="1"/>
</dbReference>
<dbReference type="EMBL" id="JACHJQ010000004">
    <property type="protein sequence ID" value="MBB4907542.1"/>
    <property type="molecule type" value="Genomic_DNA"/>
</dbReference>
<accession>A0A7W7VER9</accession>
<dbReference type="InterPro" id="IPR000485">
    <property type="entry name" value="AsnC-type_HTH_dom"/>
</dbReference>
<dbReference type="SUPFAM" id="SSF46785">
    <property type="entry name" value="Winged helix' DNA-binding domain"/>
    <property type="match status" value="1"/>
</dbReference>
<dbReference type="GO" id="GO:0043200">
    <property type="term" value="P:response to amino acid"/>
    <property type="evidence" value="ECO:0007669"/>
    <property type="project" value="TreeGrafter"/>
</dbReference>
<dbReference type="Pfam" id="PF01037">
    <property type="entry name" value="AsnC_trans_reg"/>
    <property type="match status" value="1"/>
</dbReference>
<keyword evidence="6" id="KW-1185">Reference proteome</keyword>
<reference evidence="5 6" key="1">
    <citation type="submission" date="2020-08" db="EMBL/GenBank/DDBJ databases">
        <title>Genomic Encyclopedia of Type Strains, Phase III (KMG-III): the genomes of soil and plant-associated and newly described type strains.</title>
        <authorList>
            <person name="Whitman W."/>
        </authorList>
    </citation>
    <scope>NUCLEOTIDE SEQUENCE [LARGE SCALE GENOMIC DNA]</scope>
    <source>
        <strain evidence="5 6">CECT 8960</strain>
    </source>
</reference>
<evidence type="ECO:0000313" key="5">
    <source>
        <dbReference type="EMBL" id="MBB4907542.1"/>
    </source>
</evidence>
<dbReference type="GO" id="GO:0043565">
    <property type="term" value="F:sequence-specific DNA binding"/>
    <property type="evidence" value="ECO:0007669"/>
    <property type="project" value="InterPro"/>
</dbReference>
<dbReference type="InterPro" id="IPR011008">
    <property type="entry name" value="Dimeric_a/b-barrel"/>
</dbReference>
<dbReference type="RefSeq" id="WP_311771156.1">
    <property type="nucleotide sequence ID" value="NZ_JACHJQ010000004.1"/>
</dbReference>
<dbReference type="SMART" id="SM00344">
    <property type="entry name" value="HTH_ASNC"/>
    <property type="match status" value="1"/>
</dbReference>
<sequence>MDELDLILLAALREDATQPYAALGKLAGLSAGAAHERVRKLRERGVIRRTTIDVDPVAVGRPVLAFVLVESNAWMGEEPVHAALRAIPELEEAHVVAGSASLLVKIRTGTTEQLQDVLRRLFTIDGVSGTQTIVVLETVFEGAGGPQAPSGDQID</sequence>
<name>A0A7W7VER9_9PSEU</name>
<evidence type="ECO:0000256" key="3">
    <source>
        <dbReference type="ARBA" id="ARBA00023163"/>
    </source>
</evidence>
<dbReference type="PRINTS" id="PR00033">
    <property type="entry name" value="HTHASNC"/>
</dbReference>
<evidence type="ECO:0000313" key="6">
    <source>
        <dbReference type="Proteomes" id="UP000520767"/>
    </source>
</evidence>
<keyword evidence="2 5" id="KW-0238">DNA-binding</keyword>
<dbReference type="Proteomes" id="UP000520767">
    <property type="component" value="Unassembled WGS sequence"/>
</dbReference>
<keyword evidence="1" id="KW-0805">Transcription regulation</keyword>
<keyword evidence="3" id="KW-0804">Transcription</keyword>
<evidence type="ECO:0000256" key="1">
    <source>
        <dbReference type="ARBA" id="ARBA00023015"/>
    </source>
</evidence>
<dbReference type="Gene3D" id="3.30.70.920">
    <property type="match status" value="1"/>
</dbReference>
<dbReference type="PROSITE" id="PS50956">
    <property type="entry name" value="HTH_ASNC_2"/>
    <property type="match status" value="1"/>
</dbReference>
<feature type="domain" description="HTH asnC-type" evidence="4">
    <location>
        <begin position="1"/>
        <end position="62"/>
    </location>
</feature>
<evidence type="ECO:0000259" key="4">
    <source>
        <dbReference type="PROSITE" id="PS50956"/>
    </source>
</evidence>